<evidence type="ECO:0000256" key="5">
    <source>
        <dbReference type="HAMAP-Rule" id="MF_03040"/>
    </source>
</evidence>
<dbReference type="Gene3D" id="3.90.1140.10">
    <property type="entry name" value="Cyclic phosphodiesterase"/>
    <property type="match status" value="1"/>
</dbReference>
<organism evidence="6 7">
    <name type="scientific">Pyrrhoderma noxium</name>
    <dbReference type="NCBI Taxonomy" id="2282107"/>
    <lineage>
        <taxon>Eukaryota</taxon>
        <taxon>Fungi</taxon>
        <taxon>Dikarya</taxon>
        <taxon>Basidiomycota</taxon>
        <taxon>Agaricomycotina</taxon>
        <taxon>Agaricomycetes</taxon>
        <taxon>Hymenochaetales</taxon>
        <taxon>Hymenochaetaceae</taxon>
        <taxon>Pyrrhoderma</taxon>
    </lineage>
</organism>
<dbReference type="PANTHER" id="PTHR13522">
    <property type="entry name" value="U6 SNRNA PHOSPHODIESTERASE 1"/>
    <property type="match status" value="1"/>
</dbReference>
<comment type="function">
    <text evidence="5">Phosphodiesterase responsible for the U6 snRNA 3' end processing. Acts as an exoribonuclease (RNase) responsible for trimming the poly(U) tract of the last nucleotides in the pre-U6 snRNA molecule, leading to the formation of mature U6 snRNA.</text>
</comment>
<sequence length="289" mass="32792">MKRTFSLVRYESSDDEPEQCQETVPKRKLPRISPALSVTVPNSDPRQHQGRIRSFPHVEGQFAAFVYIPLILSTNGKLFDLLRKAVEKANEIVPELMYDWSENEACELHISLTRPIYIRHHQREELKRAVRSIARSNHPFTASFSTFSSFTNDENTRTFLGIDIGAGHKEMEILSNSIHPTLQLLRQKEFYEEPRFHISIAWALLESAPISSTESSLFGPSINSPGAKENAKRRKKMARAIHSFPSNLVPVLNTLYVKELSSGVVGTFDVDKLCVRIGKEVSNWNLTGT</sequence>
<protein>
    <recommendedName>
        <fullName evidence="5">U6 snRNA phosphodiesterase</fullName>
        <ecNumber evidence="5">3.1.4.-</ecNumber>
    </recommendedName>
</protein>
<keyword evidence="4 5" id="KW-0539">Nucleus</keyword>
<dbReference type="GO" id="GO:0034477">
    <property type="term" value="P:U6 snRNA 3'-end processing"/>
    <property type="evidence" value="ECO:0007669"/>
    <property type="project" value="UniProtKB-UniRule"/>
</dbReference>
<evidence type="ECO:0000256" key="3">
    <source>
        <dbReference type="ARBA" id="ARBA00023239"/>
    </source>
</evidence>
<dbReference type="InterPro" id="IPR027521">
    <property type="entry name" value="Usb1"/>
</dbReference>
<feature type="active site" description="Proton donor/acceptor" evidence="5">
    <location>
        <position position="197"/>
    </location>
</feature>
<dbReference type="Proteomes" id="UP000217199">
    <property type="component" value="Unassembled WGS sequence"/>
</dbReference>
<comment type="caution">
    <text evidence="6">The sequence shown here is derived from an EMBL/GenBank/DDBJ whole genome shotgun (WGS) entry which is preliminary data.</text>
</comment>
<keyword evidence="3" id="KW-0456">Lyase</keyword>
<dbReference type="PANTHER" id="PTHR13522:SF3">
    <property type="entry name" value="U6 SNRNA PHOSPHODIESTERASE 1"/>
    <property type="match status" value="1"/>
</dbReference>
<dbReference type="SUPFAM" id="SSF55144">
    <property type="entry name" value="LigT-like"/>
    <property type="match status" value="1"/>
</dbReference>
<dbReference type="GO" id="GO:1990838">
    <property type="term" value="F:poly(U)-specific exoribonuclease activity, producing 3' uridine cyclic phosphate ends"/>
    <property type="evidence" value="ECO:0007669"/>
    <property type="project" value="UniProtKB-UniRule"/>
</dbReference>
<dbReference type="Pfam" id="PF09749">
    <property type="entry name" value="HVSL"/>
    <property type="match status" value="1"/>
</dbReference>
<keyword evidence="1 5" id="KW-0540">Nuclease</keyword>
<evidence type="ECO:0000313" key="7">
    <source>
        <dbReference type="Proteomes" id="UP000217199"/>
    </source>
</evidence>
<dbReference type="AlphaFoldDB" id="A0A286UCC0"/>
<keyword evidence="2 5" id="KW-0378">Hydrolase</keyword>
<dbReference type="EC" id="3.1.4.-" evidence="5"/>
<dbReference type="EMBL" id="NBII01000007">
    <property type="protein sequence ID" value="PAV17243.1"/>
    <property type="molecule type" value="Genomic_DNA"/>
</dbReference>
<evidence type="ECO:0000256" key="4">
    <source>
        <dbReference type="ARBA" id="ARBA00023242"/>
    </source>
</evidence>
<feature type="active site" description="Proton donor/acceptor" evidence="5">
    <location>
        <position position="109"/>
    </location>
</feature>
<dbReference type="HAMAP" id="MF_03040">
    <property type="entry name" value="USB1"/>
    <property type="match status" value="1"/>
</dbReference>
<dbReference type="OrthoDB" id="49151at2759"/>
<name>A0A286UCC0_9AGAM</name>
<dbReference type="GO" id="GO:0005634">
    <property type="term" value="C:nucleus"/>
    <property type="evidence" value="ECO:0007669"/>
    <property type="project" value="UniProtKB-SubCell"/>
</dbReference>
<reference evidence="6 7" key="1">
    <citation type="journal article" date="2017" name="Mol. Ecol.">
        <title>Comparative and population genomic landscape of Phellinus noxius: A hypervariable fungus causing root rot in trees.</title>
        <authorList>
            <person name="Chung C.L."/>
            <person name="Lee T.J."/>
            <person name="Akiba M."/>
            <person name="Lee H.H."/>
            <person name="Kuo T.H."/>
            <person name="Liu D."/>
            <person name="Ke H.M."/>
            <person name="Yokoi T."/>
            <person name="Roa M.B."/>
            <person name="Lu M.J."/>
            <person name="Chang Y.Y."/>
            <person name="Ann P.J."/>
            <person name="Tsai J.N."/>
            <person name="Chen C.Y."/>
            <person name="Tzean S.S."/>
            <person name="Ota Y."/>
            <person name="Hattori T."/>
            <person name="Sahashi N."/>
            <person name="Liou R.F."/>
            <person name="Kikuchi T."/>
            <person name="Tsai I.J."/>
        </authorList>
    </citation>
    <scope>NUCLEOTIDE SEQUENCE [LARGE SCALE GENOMIC DNA]</scope>
    <source>
        <strain evidence="6 7">FFPRI411160</strain>
    </source>
</reference>
<dbReference type="FunCoup" id="A0A286UCC0">
    <property type="interactions" value="165"/>
</dbReference>
<gene>
    <name evidence="5" type="primary">USB1</name>
    <name evidence="6" type="ORF">PNOK_0730700</name>
</gene>
<dbReference type="STRING" id="2282107.A0A286UCC0"/>
<evidence type="ECO:0000256" key="1">
    <source>
        <dbReference type="ARBA" id="ARBA00022722"/>
    </source>
</evidence>
<dbReference type="InterPro" id="IPR009097">
    <property type="entry name" value="Cyclic_Pdiesterase"/>
</dbReference>
<comment type="subcellular location">
    <subcellularLocation>
        <location evidence="5">Nucleus</location>
    </subcellularLocation>
</comment>
<evidence type="ECO:0000256" key="2">
    <source>
        <dbReference type="ARBA" id="ARBA00022801"/>
    </source>
</evidence>
<accession>A0A286UCC0</accession>
<proteinExistence type="inferred from homology"/>
<dbReference type="GO" id="GO:0016829">
    <property type="term" value="F:lyase activity"/>
    <property type="evidence" value="ECO:0007669"/>
    <property type="project" value="UniProtKB-KW"/>
</dbReference>
<keyword evidence="7" id="KW-1185">Reference proteome</keyword>
<evidence type="ECO:0000313" key="6">
    <source>
        <dbReference type="EMBL" id="PAV17243.1"/>
    </source>
</evidence>
<comment type="similarity">
    <text evidence="5">Belongs to the 2H phosphoesterase superfamily. USB1 family.</text>
</comment>
<dbReference type="InParanoid" id="A0A286UCC0"/>